<proteinExistence type="predicted"/>
<dbReference type="Proteomes" id="UP000199215">
    <property type="component" value="Unassembled WGS sequence"/>
</dbReference>
<feature type="compositionally biased region" description="Low complexity" evidence="6">
    <location>
        <begin position="378"/>
        <end position="388"/>
    </location>
</feature>
<keyword evidence="8" id="KW-1185">Reference proteome</keyword>
<name>A0A1H6J0X3_9EURY</name>
<evidence type="ECO:0000256" key="3">
    <source>
        <dbReference type="ARBA" id="ARBA00022692"/>
    </source>
</evidence>
<organism evidence="7 8">
    <name type="scientific">Halopenitus malekzadehii</name>
    <dbReference type="NCBI Taxonomy" id="1267564"/>
    <lineage>
        <taxon>Archaea</taxon>
        <taxon>Methanobacteriati</taxon>
        <taxon>Methanobacteriota</taxon>
        <taxon>Stenosarchaea group</taxon>
        <taxon>Halobacteria</taxon>
        <taxon>Halobacteriales</taxon>
        <taxon>Haloferacaceae</taxon>
        <taxon>Halopenitus</taxon>
    </lineage>
</organism>
<accession>A0A1H6J0X3</accession>
<dbReference type="GO" id="GO:0008324">
    <property type="term" value="F:monoatomic cation transmembrane transporter activity"/>
    <property type="evidence" value="ECO:0007669"/>
    <property type="project" value="InterPro"/>
</dbReference>
<dbReference type="EMBL" id="FNWU01000006">
    <property type="protein sequence ID" value="SEH55200.1"/>
    <property type="molecule type" value="Genomic_DNA"/>
</dbReference>
<dbReference type="GO" id="GO:0005886">
    <property type="term" value="C:plasma membrane"/>
    <property type="evidence" value="ECO:0007669"/>
    <property type="project" value="UniProtKB-SubCell"/>
</dbReference>
<keyword evidence="3" id="KW-0812">Transmembrane</keyword>
<evidence type="ECO:0000256" key="4">
    <source>
        <dbReference type="ARBA" id="ARBA00022989"/>
    </source>
</evidence>
<dbReference type="AlphaFoldDB" id="A0A1H6J0X3"/>
<dbReference type="PANTHER" id="PTHR34584:SF1">
    <property type="entry name" value="NA(+)_H(+) ANTIPORTER SUBUNIT E1"/>
    <property type="match status" value="1"/>
</dbReference>
<dbReference type="OrthoDB" id="85180at2157"/>
<keyword evidence="4" id="KW-1133">Transmembrane helix</keyword>
<dbReference type="PANTHER" id="PTHR34584">
    <property type="entry name" value="NA(+)/H(+) ANTIPORTER SUBUNIT E1"/>
    <property type="match status" value="1"/>
</dbReference>
<keyword evidence="5" id="KW-0472">Membrane</keyword>
<evidence type="ECO:0000313" key="8">
    <source>
        <dbReference type="Proteomes" id="UP000199215"/>
    </source>
</evidence>
<dbReference type="InterPro" id="IPR002758">
    <property type="entry name" value="Cation_antiport_E"/>
</dbReference>
<evidence type="ECO:0000313" key="7">
    <source>
        <dbReference type="EMBL" id="SEH55200.1"/>
    </source>
</evidence>
<sequence length="397" mass="43246">MAPVANGRVVVPIEDTATLRATVAHVAAAAADGDVSAIHFVYLASWRDDDPRIDDRRTTAQDLLADAADWARYDLEDADVSENGIEIETALIAEDVYLFGPRQYAERLHTYADEHGIGTVVLDPEYTPVGNTTLLQPMEFELASTPLSVREAPVDRPSRRERLVSEITGPRFATVFGGSLAFYLVLGDPTYPFDLVTGVATALVVAISLSQVSLDHDPTLRESPLRLVRGLIYVPSLLLEILKSNVVVARVILSPSLPIDPTMTRMRVLVGSGLPVTTLANSITLTPGTLTVRARDADLYVHTLIPWAREGLFDGGLERWTRFVFYGREAARLPTPRERDDCAVLQGPDADEPMPFAATDGGPELDTHHESDEDRAPDTAAEAAPTAPGHHEDGDRR</sequence>
<dbReference type="STRING" id="1267564.SAMN05192561_10656"/>
<protein>
    <submittedName>
        <fullName evidence="7">Multisubunit sodium/proton antiporter, MrpE subunit</fullName>
    </submittedName>
</protein>
<gene>
    <name evidence="7" type="ORF">SAMN05192561_10656</name>
</gene>
<evidence type="ECO:0000256" key="6">
    <source>
        <dbReference type="SAM" id="MobiDB-lite"/>
    </source>
</evidence>
<evidence type="ECO:0000256" key="5">
    <source>
        <dbReference type="ARBA" id="ARBA00023136"/>
    </source>
</evidence>
<evidence type="ECO:0000256" key="2">
    <source>
        <dbReference type="ARBA" id="ARBA00022475"/>
    </source>
</evidence>
<reference evidence="7 8" key="1">
    <citation type="submission" date="2016-10" db="EMBL/GenBank/DDBJ databases">
        <authorList>
            <person name="de Groot N.N."/>
        </authorList>
    </citation>
    <scope>NUCLEOTIDE SEQUENCE [LARGE SCALE GENOMIC DNA]</scope>
    <source>
        <strain evidence="7 8">IBRC-M10418</strain>
    </source>
</reference>
<dbReference type="Pfam" id="PF01899">
    <property type="entry name" value="MNHE"/>
    <property type="match status" value="1"/>
</dbReference>
<dbReference type="NCBIfam" id="NF009295">
    <property type="entry name" value="PRK12652.1"/>
    <property type="match status" value="1"/>
</dbReference>
<evidence type="ECO:0000256" key="1">
    <source>
        <dbReference type="ARBA" id="ARBA00004651"/>
    </source>
</evidence>
<feature type="region of interest" description="Disordered" evidence="6">
    <location>
        <begin position="337"/>
        <end position="397"/>
    </location>
</feature>
<feature type="compositionally biased region" description="Basic and acidic residues" evidence="6">
    <location>
        <begin position="365"/>
        <end position="377"/>
    </location>
</feature>
<keyword evidence="2" id="KW-1003">Cell membrane</keyword>
<comment type="subcellular location">
    <subcellularLocation>
        <location evidence="1">Cell membrane</location>
        <topology evidence="1">Multi-pass membrane protein</topology>
    </subcellularLocation>
</comment>